<dbReference type="RefSeq" id="WP_191071473.1">
    <property type="nucleotide sequence ID" value="NZ_CP060506.1"/>
</dbReference>
<dbReference type="CDD" id="cd10747">
    <property type="entry name" value="DnaJ_C"/>
    <property type="match status" value="1"/>
</dbReference>
<dbReference type="Proteomes" id="UP000627538">
    <property type="component" value="Unassembled WGS sequence"/>
</dbReference>
<dbReference type="Gene3D" id="1.10.287.110">
    <property type="entry name" value="DnaJ domain"/>
    <property type="match status" value="1"/>
</dbReference>
<dbReference type="PROSITE" id="PS00636">
    <property type="entry name" value="DNAJ_1"/>
    <property type="match status" value="1"/>
</dbReference>
<dbReference type="InterPro" id="IPR001623">
    <property type="entry name" value="DnaJ_domain"/>
</dbReference>
<gene>
    <name evidence="3" type="ORF">H8R10_04170</name>
</gene>
<evidence type="ECO:0000259" key="2">
    <source>
        <dbReference type="PROSITE" id="PS50076"/>
    </source>
</evidence>
<dbReference type="SUPFAM" id="SSF49493">
    <property type="entry name" value="HSP40/DnaJ peptide-binding domain"/>
    <property type="match status" value="2"/>
</dbReference>
<dbReference type="PROSITE" id="PS50076">
    <property type="entry name" value="DNAJ_2"/>
    <property type="match status" value="1"/>
</dbReference>
<dbReference type="GO" id="GO:0051082">
    <property type="term" value="F:unfolded protein binding"/>
    <property type="evidence" value="ECO:0007669"/>
    <property type="project" value="InterPro"/>
</dbReference>
<dbReference type="PRINTS" id="PR00625">
    <property type="entry name" value="JDOMAIN"/>
</dbReference>
<dbReference type="AlphaFoldDB" id="A0A8I0GCE1"/>
<dbReference type="InterPro" id="IPR018253">
    <property type="entry name" value="DnaJ_domain_CS"/>
</dbReference>
<dbReference type="SMART" id="SM00271">
    <property type="entry name" value="DnaJ"/>
    <property type="match status" value="1"/>
</dbReference>
<evidence type="ECO:0000256" key="1">
    <source>
        <dbReference type="ARBA" id="ARBA00023186"/>
    </source>
</evidence>
<dbReference type="SUPFAM" id="SSF46565">
    <property type="entry name" value="Chaperone J-domain"/>
    <property type="match status" value="1"/>
</dbReference>
<evidence type="ECO:0000313" key="3">
    <source>
        <dbReference type="EMBL" id="MBD3689426.1"/>
    </source>
</evidence>
<protein>
    <submittedName>
        <fullName evidence="3">J domain-containing protein</fullName>
    </submittedName>
</protein>
<evidence type="ECO:0000313" key="4">
    <source>
        <dbReference type="Proteomes" id="UP000627538"/>
    </source>
</evidence>
<keyword evidence="1" id="KW-0143">Chaperone</keyword>
<dbReference type="EMBL" id="JACRUO010000001">
    <property type="protein sequence ID" value="MBD3689426.1"/>
    <property type="molecule type" value="Genomic_DNA"/>
</dbReference>
<dbReference type="Pfam" id="PF00226">
    <property type="entry name" value="DnaJ"/>
    <property type="match status" value="1"/>
</dbReference>
<feature type="domain" description="J" evidence="2">
    <location>
        <begin position="10"/>
        <end position="75"/>
    </location>
</feature>
<keyword evidence="4" id="KW-1185">Reference proteome</keyword>
<dbReference type="GO" id="GO:0005737">
    <property type="term" value="C:cytoplasm"/>
    <property type="evidence" value="ECO:0007669"/>
    <property type="project" value="TreeGrafter"/>
</dbReference>
<organism evidence="3 4">
    <name type="scientific">Nanchangia anserum</name>
    <dbReference type="NCBI Taxonomy" id="2692125"/>
    <lineage>
        <taxon>Bacteria</taxon>
        <taxon>Bacillati</taxon>
        <taxon>Actinomycetota</taxon>
        <taxon>Actinomycetes</taxon>
        <taxon>Actinomycetales</taxon>
        <taxon>Actinomycetaceae</taxon>
        <taxon>Nanchangia</taxon>
    </lineage>
</organism>
<dbReference type="InterPro" id="IPR002939">
    <property type="entry name" value="DnaJ_C"/>
</dbReference>
<dbReference type="InterPro" id="IPR008971">
    <property type="entry name" value="HSP40/DnaJ_pept-bd"/>
</dbReference>
<proteinExistence type="predicted"/>
<dbReference type="FunFam" id="2.60.260.20:FF:000013">
    <property type="entry name" value="DnaJ subfamily B member 11"/>
    <property type="match status" value="1"/>
</dbReference>
<dbReference type="InterPro" id="IPR036869">
    <property type="entry name" value="J_dom_sf"/>
</dbReference>
<dbReference type="Pfam" id="PF01556">
    <property type="entry name" value="DnaJ_C"/>
    <property type="match status" value="1"/>
</dbReference>
<reference evidence="3 4" key="1">
    <citation type="submission" date="2020-08" db="EMBL/GenBank/DDBJ databases">
        <title>Winkia gen. nov., sp. nov., isolated from faeces of the Anser albifrons in China.</title>
        <authorList>
            <person name="Liu Q."/>
        </authorList>
    </citation>
    <scope>NUCLEOTIDE SEQUENCE [LARGE SCALE GENOMIC DNA]</scope>
    <source>
        <strain evidence="3 4">C62</strain>
    </source>
</reference>
<dbReference type="GO" id="GO:0042026">
    <property type="term" value="P:protein refolding"/>
    <property type="evidence" value="ECO:0007669"/>
    <property type="project" value="TreeGrafter"/>
</dbReference>
<accession>A0A8I0GCE1</accession>
<dbReference type="Gene3D" id="2.60.260.20">
    <property type="entry name" value="Urease metallochaperone UreE, N-terminal domain"/>
    <property type="match status" value="2"/>
</dbReference>
<sequence length="338" mass="35578">MGQQEWMTKDFYAILGVDKSADAQAIKKAYRKLARTYHPDHNAQNPQAEERFKEIGEAYAVLSDAEKRRQYDAIRAMAGGGARFSAGPGGPGGSGSFDDVFASMFGGATGRGGAGFGNGSFRFTSPGGSGGFEDVMSGLFGAGSRGGFGGFGQQPQRGGDLTSSTRLSFRQAIEGATLKLRVEGREMTVRVPAGVRDGQQLRLRGKGRQVPGGQPGDLLLTVEVAPHPVYSRSGEADLIADIPISIGEAVAGGSVEVPLLDGSSARIKIPAGTSSGMKLRLKGKGVRSSGKRRAGDLYARVRIVVPRKPSRDVTDAARRIDEAADFDPREGLTTQAGW</sequence>
<dbReference type="PANTHER" id="PTHR43096">
    <property type="entry name" value="DNAJ HOMOLOG 1, MITOCHONDRIAL-RELATED"/>
    <property type="match status" value="1"/>
</dbReference>
<dbReference type="PANTHER" id="PTHR43096:SF48">
    <property type="entry name" value="CHAPERONE PROTEIN DNAJ"/>
    <property type="match status" value="1"/>
</dbReference>
<comment type="caution">
    <text evidence="3">The sequence shown here is derived from an EMBL/GenBank/DDBJ whole genome shotgun (WGS) entry which is preliminary data.</text>
</comment>
<dbReference type="CDD" id="cd06257">
    <property type="entry name" value="DnaJ"/>
    <property type="match status" value="1"/>
</dbReference>
<name>A0A8I0GCE1_9ACTO</name>